<sequence length="451" mass="51771">MKFITNESIKNDQFIYLSGNQAFDQNLLLDFDQHLVKNTVSFDGYTNAYNSKIAIIRGRESKPSIGEPSDICSKVLLDEKLFQMTWLIINRAKFSFMTTKQKVVAVPLSLRDAQECNDYFLAIKLDLYRSFVGFWTQHQRFTRRCNPITCSKVFVVDGHQKANRLVCQYKNVFDDTIPEFGLVQVGCLYTPLRKAPNIDQRFCQYHQPSMVSSNTVRVIDQNNKEISLDKEALIYYVDKDGRYNDALCNVFRGGVNNKSKISSYGFLATFLNCSVIVGFTEQPCSEGSKQTVINSFTIQSKGSLSLKLSIVRRVLHHILTILQFGELPSAMCYDCACTLKLFIQKHFGTDNMKATDFTKFLSSLSIAIDRFHAKNHKRHMCRTIMRPDDPSHHNIYDSINTQVAEQMFAYMSKFKNSFRGYSYPKSTIFFTLLFHLKNCMTTGISSFEQAV</sequence>
<dbReference type="AlphaFoldDB" id="A0A816FVR8"/>
<dbReference type="EMBL" id="CAJNOR010012301">
    <property type="protein sequence ID" value="CAF1666863.1"/>
    <property type="molecule type" value="Genomic_DNA"/>
</dbReference>
<evidence type="ECO:0000313" key="2">
    <source>
        <dbReference type="Proteomes" id="UP000663828"/>
    </source>
</evidence>
<accession>A0A816FVR8</accession>
<name>A0A816FVR8_ADIRI</name>
<protein>
    <submittedName>
        <fullName evidence="1">Uncharacterized protein</fullName>
    </submittedName>
</protein>
<reference evidence="1" key="1">
    <citation type="submission" date="2021-02" db="EMBL/GenBank/DDBJ databases">
        <authorList>
            <person name="Nowell W R."/>
        </authorList>
    </citation>
    <scope>NUCLEOTIDE SEQUENCE</scope>
</reference>
<keyword evidence="2" id="KW-1185">Reference proteome</keyword>
<organism evidence="1 2">
    <name type="scientific">Adineta ricciae</name>
    <name type="common">Rotifer</name>
    <dbReference type="NCBI Taxonomy" id="249248"/>
    <lineage>
        <taxon>Eukaryota</taxon>
        <taxon>Metazoa</taxon>
        <taxon>Spiralia</taxon>
        <taxon>Gnathifera</taxon>
        <taxon>Rotifera</taxon>
        <taxon>Eurotatoria</taxon>
        <taxon>Bdelloidea</taxon>
        <taxon>Adinetida</taxon>
        <taxon>Adinetidae</taxon>
        <taxon>Adineta</taxon>
    </lineage>
</organism>
<gene>
    <name evidence="1" type="ORF">XAT740_LOCUS57938</name>
</gene>
<comment type="caution">
    <text evidence="1">The sequence shown here is derived from an EMBL/GenBank/DDBJ whole genome shotgun (WGS) entry which is preliminary data.</text>
</comment>
<proteinExistence type="predicted"/>
<evidence type="ECO:0000313" key="1">
    <source>
        <dbReference type="EMBL" id="CAF1666863.1"/>
    </source>
</evidence>
<dbReference type="Proteomes" id="UP000663828">
    <property type="component" value="Unassembled WGS sequence"/>
</dbReference>